<evidence type="ECO:0000313" key="2">
    <source>
        <dbReference type="Proteomes" id="UP000309997"/>
    </source>
</evidence>
<proteinExistence type="predicted"/>
<dbReference type="Proteomes" id="UP000309997">
    <property type="component" value="Unassembled WGS sequence"/>
</dbReference>
<evidence type="ECO:0000313" key="1">
    <source>
        <dbReference type="EMBL" id="KAL3567812.1"/>
    </source>
</evidence>
<sequence length="277" mass="30965">MDTTLEKLKRYFPALPPNAITKIYHTRCARLRLLMNHGIPEDIRWLFEAKVLAERKIHLVYGGGSLGLMGGVSMAAFLGGNQVLGVVPKALANGDIIGKIIGDELQVPTMSDRLNTMFNHVDAFIALPGALGTLEEIFHISSWAQLHIHHKPIVRTSTRATPYYLVYGMKAMMPSEVEISSLKVLMDSELEEAKWGKKRMAKAYDKKVRPCMFQEGDLVLKKLLALPGENLSKWAPNYEGPYVVKKAFSGGALQLSRMDGEDLAKPMNFDSVKRYYV</sequence>
<protein>
    <submittedName>
        <fullName evidence="1">Uncharacterized protein</fullName>
    </submittedName>
</protein>
<organism evidence="1 2">
    <name type="scientific">Populus alba</name>
    <name type="common">White poplar</name>
    <dbReference type="NCBI Taxonomy" id="43335"/>
    <lineage>
        <taxon>Eukaryota</taxon>
        <taxon>Viridiplantae</taxon>
        <taxon>Streptophyta</taxon>
        <taxon>Embryophyta</taxon>
        <taxon>Tracheophyta</taxon>
        <taxon>Spermatophyta</taxon>
        <taxon>Magnoliopsida</taxon>
        <taxon>eudicotyledons</taxon>
        <taxon>Gunneridae</taxon>
        <taxon>Pentapetalae</taxon>
        <taxon>rosids</taxon>
        <taxon>fabids</taxon>
        <taxon>Malpighiales</taxon>
        <taxon>Salicaceae</taxon>
        <taxon>Saliceae</taxon>
        <taxon>Populus</taxon>
    </lineage>
</organism>
<name>A0ACC4ANM1_POPAL</name>
<accession>A0ACC4ANM1</accession>
<gene>
    <name evidence="1" type="ORF">D5086_030463</name>
</gene>
<dbReference type="EMBL" id="RCHU02000017">
    <property type="protein sequence ID" value="KAL3567812.1"/>
    <property type="molecule type" value="Genomic_DNA"/>
</dbReference>
<reference evidence="1 2" key="1">
    <citation type="journal article" date="2024" name="Plant Biotechnol. J.">
        <title>Genome and CRISPR/Cas9 system of a widespread forest tree (Populus alba) in the world.</title>
        <authorList>
            <person name="Liu Y.J."/>
            <person name="Jiang P.F."/>
            <person name="Han X.M."/>
            <person name="Li X.Y."/>
            <person name="Wang H.M."/>
            <person name="Wang Y.J."/>
            <person name="Wang X.X."/>
            <person name="Zeng Q.Y."/>
        </authorList>
    </citation>
    <scope>NUCLEOTIDE SEQUENCE [LARGE SCALE GENOMIC DNA]</scope>
    <source>
        <strain evidence="2">cv. PAL-ZL1</strain>
    </source>
</reference>
<comment type="caution">
    <text evidence="1">The sequence shown here is derived from an EMBL/GenBank/DDBJ whole genome shotgun (WGS) entry which is preliminary data.</text>
</comment>
<keyword evidence="2" id="KW-1185">Reference proteome</keyword>